<feature type="transmembrane region" description="Helical" evidence="7">
    <location>
        <begin position="151"/>
        <end position="172"/>
    </location>
</feature>
<feature type="transmembrane region" description="Helical" evidence="7">
    <location>
        <begin position="279"/>
        <end position="299"/>
    </location>
</feature>
<evidence type="ECO:0000256" key="4">
    <source>
        <dbReference type="ARBA" id="ARBA00022692"/>
    </source>
</evidence>
<dbReference type="InterPro" id="IPR011701">
    <property type="entry name" value="MFS"/>
</dbReference>
<dbReference type="PROSITE" id="PS50850">
    <property type="entry name" value="MFS"/>
    <property type="match status" value="1"/>
</dbReference>
<feature type="transmembrane region" description="Helical" evidence="7">
    <location>
        <begin position="121"/>
        <end position="145"/>
    </location>
</feature>
<evidence type="ECO:0000256" key="3">
    <source>
        <dbReference type="ARBA" id="ARBA00022448"/>
    </source>
</evidence>
<dbReference type="GO" id="GO:0022857">
    <property type="term" value="F:transmembrane transporter activity"/>
    <property type="evidence" value="ECO:0007669"/>
    <property type="project" value="InterPro"/>
</dbReference>
<evidence type="ECO:0000313" key="10">
    <source>
        <dbReference type="Proteomes" id="UP000185596"/>
    </source>
</evidence>
<dbReference type="SUPFAM" id="SSF103473">
    <property type="entry name" value="MFS general substrate transporter"/>
    <property type="match status" value="1"/>
</dbReference>
<comment type="caution">
    <text evidence="9">The sequence shown here is derived from an EMBL/GenBank/DDBJ whole genome shotgun (WGS) entry which is preliminary data.</text>
</comment>
<proteinExistence type="inferred from homology"/>
<evidence type="ECO:0000313" key="9">
    <source>
        <dbReference type="EMBL" id="OLF07673.1"/>
    </source>
</evidence>
<feature type="transmembrane region" description="Helical" evidence="7">
    <location>
        <begin position="311"/>
        <end position="332"/>
    </location>
</feature>
<dbReference type="Proteomes" id="UP000185596">
    <property type="component" value="Unassembled WGS sequence"/>
</dbReference>
<evidence type="ECO:0000256" key="1">
    <source>
        <dbReference type="ARBA" id="ARBA00004651"/>
    </source>
</evidence>
<feature type="transmembrane region" description="Helical" evidence="7">
    <location>
        <begin position="256"/>
        <end position="273"/>
    </location>
</feature>
<keyword evidence="4 7" id="KW-0812">Transmembrane</keyword>
<protein>
    <recommendedName>
        <fullName evidence="8">Major facilitator superfamily (MFS) profile domain-containing protein</fullName>
    </recommendedName>
</protein>
<comment type="subcellular location">
    <subcellularLocation>
        <location evidence="1">Cell membrane</location>
        <topology evidence="1">Multi-pass membrane protein</topology>
    </subcellularLocation>
</comment>
<evidence type="ECO:0000256" key="5">
    <source>
        <dbReference type="ARBA" id="ARBA00022989"/>
    </source>
</evidence>
<dbReference type="Pfam" id="PF07690">
    <property type="entry name" value="MFS_1"/>
    <property type="match status" value="1"/>
</dbReference>
<dbReference type="InterPro" id="IPR036259">
    <property type="entry name" value="MFS_trans_sf"/>
</dbReference>
<dbReference type="GO" id="GO:0005886">
    <property type="term" value="C:plasma membrane"/>
    <property type="evidence" value="ECO:0007669"/>
    <property type="project" value="UniProtKB-SubCell"/>
</dbReference>
<feature type="transmembrane region" description="Helical" evidence="7">
    <location>
        <begin position="32"/>
        <end position="54"/>
    </location>
</feature>
<evidence type="ECO:0000259" key="8">
    <source>
        <dbReference type="PROSITE" id="PS50850"/>
    </source>
</evidence>
<feature type="transmembrane region" description="Helical" evidence="7">
    <location>
        <begin position="338"/>
        <end position="358"/>
    </location>
</feature>
<feature type="transmembrane region" description="Helical" evidence="7">
    <location>
        <begin position="90"/>
        <end position="109"/>
    </location>
</feature>
<dbReference type="STRING" id="1912961.BU204_35440"/>
<evidence type="ECO:0000256" key="2">
    <source>
        <dbReference type="ARBA" id="ARBA00008335"/>
    </source>
</evidence>
<feature type="transmembrane region" description="Helical" evidence="7">
    <location>
        <begin position="184"/>
        <end position="204"/>
    </location>
</feature>
<reference evidence="9 10" key="1">
    <citation type="submission" date="2016-12" db="EMBL/GenBank/DDBJ databases">
        <title>The draft genome sequence of Actinophytocola sp. 11-183.</title>
        <authorList>
            <person name="Wang W."/>
            <person name="Yuan L."/>
        </authorList>
    </citation>
    <scope>NUCLEOTIDE SEQUENCE [LARGE SCALE GENOMIC DNA]</scope>
    <source>
        <strain evidence="9 10">11-183</strain>
    </source>
</reference>
<comment type="similarity">
    <text evidence="2">Belongs to the major facilitator superfamily.</text>
</comment>
<dbReference type="AlphaFoldDB" id="A0A1Q8BZZ5"/>
<dbReference type="PANTHER" id="PTHR23514:SF3">
    <property type="entry name" value="BYPASS OF STOP CODON PROTEIN 6"/>
    <property type="match status" value="1"/>
</dbReference>
<keyword evidence="3" id="KW-0813">Transport</keyword>
<dbReference type="EMBL" id="MSIE01000103">
    <property type="protein sequence ID" value="OLF07673.1"/>
    <property type="molecule type" value="Genomic_DNA"/>
</dbReference>
<dbReference type="InterPro" id="IPR020846">
    <property type="entry name" value="MFS_dom"/>
</dbReference>
<keyword evidence="6 7" id="KW-0472">Membrane</keyword>
<dbReference type="InterPro" id="IPR051788">
    <property type="entry name" value="MFS_Transporter"/>
</dbReference>
<keyword evidence="10" id="KW-1185">Reference proteome</keyword>
<dbReference type="Gene3D" id="1.20.1250.20">
    <property type="entry name" value="MFS general substrate transporter like domains"/>
    <property type="match status" value="2"/>
</dbReference>
<evidence type="ECO:0000256" key="6">
    <source>
        <dbReference type="ARBA" id="ARBA00023136"/>
    </source>
</evidence>
<keyword evidence="5 7" id="KW-1133">Transmembrane helix</keyword>
<name>A0A1Q8BZZ5_9PSEU</name>
<sequence length="370" mass="37574">MIARCVVLFGLLGLFQSTLGPLIPVVRDDNRLSAATAGLLVSGFYTGSLVSTAVAGTLGERWARRYLVAVPTALLALGSVGLAWRGAWPVPLLAAVVAGLGFGGLVLVVNTAMAGQPGGRGVALANLVNGVFGLGAAAGPALVGLTRDVGYQYLFVVLAVAVLAALPPLGLGGSTHLPPAEGRARGRPVVLLLFCALLFCYAGAETGLSSWESVHLEAHGYATAAASALTSLFWVGLAAGRLLVPFVTAGWAPPRIVATALVATALPLVLIGVGDLAPVGYLLAGLVLGPIFPTVMAWNASTHPDPRRSNAVIATAGMVGNVALPAAVGYSMQATSHLALPVLVTVPVLACLVITTGLRQRHPPAARYMD</sequence>
<accession>A0A1Q8BZZ5</accession>
<evidence type="ECO:0000256" key="7">
    <source>
        <dbReference type="SAM" id="Phobius"/>
    </source>
</evidence>
<organism evidence="9 10">
    <name type="scientific">Actinophytocola xanthii</name>
    <dbReference type="NCBI Taxonomy" id="1912961"/>
    <lineage>
        <taxon>Bacteria</taxon>
        <taxon>Bacillati</taxon>
        <taxon>Actinomycetota</taxon>
        <taxon>Actinomycetes</taxon>
        <taxon>Pseudonocardiales</taxon>
        <taxon>Pseudonocardiaceae</taxon>
    </lineage>
</organism>
<feature type="transmembrane region" description="Helical" evidence="7">
    <location>
        <begin position="224"/>
        <end position="244"/>
    </location>
</feature>
<feature type="domain" description="Major facilitator superfamily (MFS) profile" evidence="8">
    <location>
        <begin position="1"/>
        <end position="370"/>
    </location>
</feature>
<dbReference type="PANTHER" id="PTHR23514">
    <property type="entry name" value="BYPASS OF STOP CODON PROTEIN 6"/>
    <property type="match status" value="1"/>
</dbReference>
<feature type="transmembrane region" description="Helical" evidence="7">
    <location>
        <begin position="66"/>
        <end position="84"/>
    </location>
</feature>
<gene>
    <name evidence="9" type="ORF">BU204_35440</name>
</gene>